<evidence type="ECO:0000256" key="1">
    <source>
        <dbReference type="ARBA" id="ARBA00009308"/>
    </source>
</evidence>
<keyword evidence="2" id="KW-0479">Metal-binding</keyword>
<dbReference type="GO" id="GO:0004493">
    <property type="term" value="F:methylmalonyl-CoA epimerase activity"/>
    <property type="evidence" value="ECO:0007669"/>
    <property type="project" value="TreeGrafter"/>
</dbReference>
<dbReference type="PANTHER" id="PTHR43048:SF3">
    <property type="entry name" value="METHYLMALONYL-COA EPIMERASE, MITOCHONDRIAL"/>
    <property type="match status" value="1"/>
</dbReference>
<feature type="domain" description="VOC" evidence="3">
    <location>
        <begin position="2"/>
        <end position="129"/>
    </location>
</feature>
<dbReference type="InterPro" id="IPR017515">
    <property type="entry name" value="MeMalonyl-CoA_epimerase"/>
</dbReference>
<accession>U1N6B4</accession>
<dbReference type="InterPro" id="IPR037523">
    <property type="entry name" value="VOC_core"/>
</dbReference>
<dbReference type="EMBL" id="KE356560">
    <property type="protein sequence ID" value="ERG92195.1"/>
    <property type="molecule type" value="Genomic_DNA"/>
</dbReference>
<dbReference type="SUPFAM" id="SSF54593">
    <property type="entry name" value="Glyoxalase/Bleomycin resistance protein/Dihydroxybiphenyl dioxygenase"/>
    <property type="match status" value="1"/>
</dbReference>
<dbReference type="PANTHER" id="PTHR43048">
    <property type="entry name" value="METHYLMALONYL-COA EPIMERASE"/>
    <property type="match status" value="1"/>
</dbReference>
<dbReference type="Pfam" id="PF13669">
    <property type="entry name" value="Glyoxalase_4"/>
    <property type="match status" value="1"/>
</dbReference>
<evidence type="ECO:0000259" key="3">
    <source>
        <dbReference type="PROSITE" id="PS51819"/>
    </source>
</evidence>
<dbReference type="InterPro" id="IPR051785">
    <property type="entry name" value="MMCE/EMCE_epimerase"/>
</dbReference>
<proteinExistence type="inferred from homology"/>
<reference evidence="4 5" key="1">
    <citation type="journal article" date="2013" name="PLoS ONE">
        <title>Assembly-driven community genomics of a hypersaline microbial ecosystem.</title>
        <authorList>
            <person name="Podell S."/>
            <person name="Ugalde J.A."/>
            <person name="Narasingarao P."/>
            <person name="Banfield J.F."/>
            <person name="Heidelberg K.B."/>
            <person name="Allen E.E."/>
        </authorList>
    </citation>
    <scope>NUCLEOTIDE SEQUENCE [LARGE SCALE GENOMIC DNA]</scope>
    <source>
        <strain evidence="5">J07HQW1</strain>
    </source>
</reference>
<dbReference type="STRING" id="1238424.J07HQW1_02230"/>
<name>U1N6B4_9EURY</name>
<dbReference type="Gene3D" id="3.10.180.10">
    <property type="entry name" value="2,3-Dihydroxybiphenyl 1,2-Dioxygenase, domain 1"/>
    <property type="match status" value="1"/>
</dbReference>
<dbReference type="CDD" id="cd07249">
    <property type="entry name" value="MMCE"/>
    <property type="match status" value="1"/>
</dbReference>
<comment type="similarity">
    <text evidence="1">Belongs to the methylmalonyl-CoA epimerase family.</text>
</comment>
<gene>
    <name evidence="4" type="ORF">J07HQW1_02230</name>
</gene>
<dbReference type="GO" id="GO:0046872">
    <property type="term" value="F:metal ion binding"/>
    <property type="evidence" value="ECO:0007669"/>
    <property type="project" value="UniProtKB-KW"/>
</dbReference>
<evidence type="ECO:0000313" key="5">
    <source>
        <dbReference type="Proteomes" id="UP000030649"/>
    </source>
</evidence>
<dbReference type="PROSITE" id="PS51819">
    <property type="entry name" value="VOC"/>
    <property type="match status" value="1"/>
</dbReference>
<evidence type="ECO:0000313" key="4">
    <source>
        <dbReference type="EMBL" id="ERG92195.1"/>
    </source>
</evidence>
<protein>
    <submittedName>
        <fullName evidence="4">Methylmalonyl-CoA epimerase</fullName>
    </submittedName>
</protein>
<evidence type="ECO:0000256" key="2">
    <source>
        <dbReference type="ARBA" id="ARBA00022723"/>
    </source>
</evidence>
<organism evidence="4 5">
    <name type="scientific">Haloquadratum walsbyi J07HQW1</name>
    <dbReference type="NCBI Taxonomy" id="1238424"/>
    <lineage>
        <taxon>Archaea</taxon>
        <taxon>Methanobacteriati</taxon>
        <taxon>Methanobacteriota</taxon>
        <taxon>Stenosarchaea group</taxon>
        <taxon>Halobacteria</taxon>
        <taxon>Halobacteriales</taxon>
        <taxon>Haloferacaceae</taxon>
        <taxon>Haloquadratum</taxon>
    </lineage>
</organism>
<dbReference type="GO" id="GO:0046491">
    <property type="term" value="P:L-methylmalonyl-CoA metabolic process"/>
    <property type="evidence" value="ECO:0007669"/>
    <property type="project" value="TreeGrafter"/>
</dbReference>
<dbReference type="InterPro" id="IPR029068">
    <property type="entry name" value="Glyas_Bleomycin-R_OHBP_Dase"/>
</dbReference>
<sequence>MTFDHIGIATEDATGLAERFAVIFETHIVHTETFEGMHVVFLEMNESYFELLEPTTDADGPITTFLAEHGAGIHHVAVRTEDITAALETARAVGIECIDETPRQGAWGHQVAFLHPRSTGGVLCEFVQH</sequence>
<dbReference type="NCBIfam" id="TIGR03081">
    <property type="entry name" value="metmalonyl_epim"/>
    <property type="match status" value="1"/>
</dbReference>
<dbReference type="HOGENOM" id="CLU_046006_5_2_2"/>
<dbReference type="Proteomes" id="UP000030649">
    <property type="component" value="Unassembled WGS sequence"/>
</dbReference>
<dbReference type="AlphaFoldDB" id="U1N6B4"/>